<proteinExistence type="predicted"/>
<sequence>MINESPYKNINCNGKTKSITINIKEPIEEPNPILINIKNKGNLGGKLKLKVLYPIKTYLKNPNSKEINNKLEKNQKIFICAYRINTSVNNFSTKMPFLEYLLFKFPSNDKEFSNVMTFPFINRTTETPPSYLADELFFKLFKFKSHSIGAI</sequence>
<name>X0X7W7_9ZZZZ</name>
<organism evidence="1">
    <name type="scientific">marine sediment metagenome</name>
    <dbReference type="NCBI Taxonomy" id="412755"/>
    <lineage>
        <taxon>unclassified sequences</taxon>
        <taxon>metagenomes</taxon>
        <taxon>ecological metagenomes</taxon>
    </lineage>
</organism>
<comment type="caution">
    <text evidence="1">The sequence shown here is derived from an EMBL/GenBank/DDBJ whole genome shotgun (WGS) entry which is preliminary data.</text>
</comment>
<reference evidence="1" key="1">
    <citation type="journal article" date="2014" name="Front. Microbiol.">
        <title>High frequency of phylogenetically diverse reductive dehalogenase-homologous genes in deep subseafloor sedimentary metagenomes.</title>
        <authorList>
            <person name="Kawai M."/>
            <person name="Futagami T."/>
            <person name="Toyoda A."/>
            <person name="Takaki Y."/>
            <person name="Nishi S."/>
            <person name="Hori S."/>
            <person name="Arai W."/>
            <person name="Tsubouchi T."/>
            <person name="Morono Y."/>
            <person name="Uchiyama I."/>
            <person name="Ito T."/>
            <person name="Fujiyama A."/>
            <person name="Inagaki F."/>
            <person name="Takami H."/>
        </authorList>
    </citation>
    <scope>NUCLEOTIDE SEQUENCE</scope>
    <source>
        <strain evidence="1">Expedition CK06-06</strain>
    </source>
</reference>
<dbReference type="EMBL" id="BARS01044006">
    <property type="protein sequence ID" value="GAG31467.1"/>
    <property type="molecule type" value="Genomic_DNA"/>
</dbReference>
<evidence type="ECO:0000313" key="1">
    <source>
        <dbReference type="EMBL" id="GAG31467.1"/>
    </source>
</evidence>
<protein>
    <submittedName>
        <fullName evidence="1">Uncharacterized protein</fullName>
    </submittedName>
</protein>
<dbReference type="AlphaFoldDB" id="X0X7W7"/>
<feature type="non-terminal residue" evidence="1">
    <location>
        <position position="151"/>
    </location>
</feature>
<gene>
    <name evidence="1" type="ORF">S01H1_66545</name>
</gene>
<accession>X0X7W7</accession>